<dbReference type="GO" id="GO:0003995">
    <property type="term" value="F:acyl-CoA dehydrogenase activity"/>
    <property type="evidence" value="ECO:0007669"/>
    <property type="project" value="InterPro"/>
</dbReference>
<dbReference type="GO" id="GO:0050660">
    <property type="term" value="F:flavin adenine dinucleotide binding"/>
    <property type="evidence" value="ECO:0007669"/>
    <property type="project" value="InterPro"/>
</dbReference>
<proteinExistence type="inferred from homology"/>
<dbReference type="Gene3D" id="1.10.540.10">
    <property type="entry name" value="Acyl-CoA dehydrogenase/oxidase, N-terminal domain"/>
    <property type="match status" value="1"/>
</dbReference>
<evidence type="ECO:0000256" key="1">
    <source>
        <dbReference type="ARBA" id="ARBA00001974"/>
    </source>
</evidence>
<keyword evidence="3 6" id="KW-0285">Flavoprotein</keyword>
<dbReference type="EMBL" id="AJLS01000097">
    <property type="protein sequence ID" value="EKN66940.1"/>
    <property type="molecule type" value="Genomic_DNA"/>
</dbReference>
<keyword evidence="11" id="KW-1185">Reference proteome</keyword>
<dbReference type="Proteomes" id="UP000006316">
    <property type="component" value="Unassembled WGS sequence"/>
</dbReference>
<dbReference type="InterPro" id="IPR036250">
    <property type="entry name" value="AcylCo_DH-like_C"/>
</dbReference>
<dbReference type="AlphaFoldDB" id="K6C725"/>
<reference evidence="10 11" key="1">
    <citation type="journal article" date="2012" name="Front. Microbiol.">
        <title>Redundancy and modularity in membrane-associated dissimilatory nitrate reduction in Bacillus.</title>
        <authorList>
            <person name="Heylen K."/>
            <person name="Keltjens J."/>
        </authorList>
    </citation>
    <scope>NUCLEOTIDE SEQUENCE [LARGE SCALE GENOMIC DNA]</scope>
    <source>
        <strain evidence="11">LMG 21833T</strain>
    </source>
</reference>
<dbReference type="SUPFAM" id="SSF56645">
    <property type="entry name" value="Acyl-CoA dehydrogenase NM domain-like"/>
    <property type="match status" value="1"/>
</dbReference>
<feature type="domain" description="Acyl-CoA dehydrogenase/oxidase N-terminal" evidence="9">
    <location>
        <begin position="16"/>
        <end position="114"/>
    </location>
</feature>
<dbReference type="InterPro" id="IPR009100">
    <property type="entry name" value="AcylCoA_DH/oxidase_NM_dom_sf"/>
</dbReference>
<evidence type="ECO:0000256" key="6">
    <source>
        <dbReference type="RuleBase" id="RU362125"/>
    </source>
</evidence>
<dbReference type="FunFam" id="2.40.110.10:FF:000002">
    <property type="entry name" value="Acyl-CoA dehydrogenase fadE12"/>
    <property type="match status" value="1"/>
</dbReference>
<dbReference type="PIRSF" id="PIRSF016578">
    <property type="entry name" value="HsaA"/>
    <property type="match status" value="1"/>
</dbReference>
<evidence type="ECO:0000313" key="10">
    <source>
        <dbReference type="EMBL" id="EKN66940.1"/>
    </source>
</evidence>
<feature type="domain" description="Acyl-CoA dehydrogenase/oxidase C-terminal" evidence="7">
    <location>
        <begin position="225"/>
        <end position="373"/>
    </location>
</feature>
<evidence type="ECO:0000259" key="8">
    <source>
        <dbReference type="Pfam" id="PF02770"/>
    </source>
</evidence>
<dbReference type="InterPro" id="IPR013786">
    <property type="entry name" value="AcylCoA_DH/ox_N"/>
</dbReference>
<gene>
    <name evidence="10" type="ORF">BABA_13667</name>
</gene>
<evidence type="ECO:0000259" key="7">
    <source>
        <dbReference type="Pfam" id="PF00441"/>
    </source>
</evidence>
<dbReference type="PANTHER" id="PTHR43884">
    <property type="entry name" value="ACYL-COA DEHYDROGENASE"/>
    <property type="match status" value="1"/>
</dbReference>
<dbReference type="OrthoDB" id="2769798at2"/>
<dbReference type="Pfam" id="PF02770">
    <property type="entry name" value="Acyl-CoA_dh_M"/>
    <property type="match status" value="1"/>
</dbReference>
<evidence type="ECO:0000256" key="2">
    <source>
        <dbReference type="ARBA" id="ARBA00009347"/>
    </source>
</evidence>
<evidence type="ECO:0000259" key="9">
    <source>
        <dbReference type="Pfam" id="PF02771"/>
    </source>
</evidence>
<comment type="cofactor">
    <cofactor evidence="1 6">
        <name>FAD</name>
        <dbReference type="ChEBI" id="CHEBI:57692"/>
    </cofactor>
</comment>
<dbReference type="RefSeq" id="WP_007085732.1">
    <property type="nucleotide sequence ID" value="NZ_AJLS01000097.1"/>
</dbReference>
<feature type="domain" description="Acyl-CoA oxidase/dehydrogenase middle" evidence="8">
    <location>
        <begin position="120"/>
        <end position="213"/>
    </location>
</feature>
<name>K6C725_9BACI</name>
<dbReference type="eggNOG" id="COG1960">
    <property type="taxonomic scope" value="Bacteria"/>
</dbReference>
<sequence>MIIHHSKSTWREKAKEVGEKLQPIAREVDKTGEYDPRALELLIESKLIAPILPEVYGGSGVCETECQDIMEEVCKANTSAGSMIACQLMAAYAFLSGASDDQKKLYLPKMAAGEIIGVPAITEKDAGSDVSAIQMTAVRDGDDYILDGEKTLISFYGIADIYVVFAKTNPEKKHKGISAFIVNSSNNGLELTYRYNKMGQRGMPTGSLQFRSCRIPAKDLIGSEGEGFKIAMELLNRSRILMASQAIGISMAAYEAAVDYATKRKTFGNSLSSHQVIAFKLADMAIGLKTARLAAQEAAIKYEKGENYLMDVAVAKVYASEVCQKIVNESLQIHGGIGYTTEYDIERLYRDSRIIELYGGASEIQRLVISRMILEDPKLM</sequence>
<organism evidence="10 11">
    <name type="scientific">Neobacillus bataviensis LMG 21833</name>
    <dbReference type="NCBI Taxonomy" id="1117379"/>
    <lineage>
        <taxon>Bacteria</taxon>
        <taxon>Bacillati</taxon>
        <taxon>Bacillota</taxon>
        <taxon>Bacilli</taxon>
        <taxon>Bacillales</taxon>
        <taxon>Bacillaceae</taxon>
        <taxon>Neobacillus</taxon>
    </lineage>
</organism>
<dbReference type="Pfam" id="PF00441">
    <property type="entry name" value="Acyl-CoA_dh_1"/>
    <property type="match status" value="1"/>
</dbReference>
<dbReference type="PANTHER" id="PTHR43884:SF12">
    <property type="entry name" value="ISOVALERYL-COA DEHYDROGENASE, MITOCHONDRIAL-RELATED"/>
    <property type="match status" value="1"/>
</dbReference>
<dbReference type="PROSITE" id="PS00073">
    <property type="entry name" value="ACYL_COA_DH_2"/>
    <property type="match status" value="1"/>
</dbReference>
<dbReference type="Gene3D" id="1.20.140.10">
    <property type="entry name" value="Butyryl-CoA Dehydrogenase, subunit A, domain 3"/>
    <property type="match status" value="1"/>
</dbReference>
<dbReference type="PATRIC" id="fig|1117379.3.peg.2822"/>
<evidence type="ECO:0000313" key="11">
    <source>
        <dbReference type="Proteomes" id="UP000006316"/>
    </source>
</evidence>
<comment type="similarity">
    <text evidence="2 6">Belongs to the acyl-CoA dehydrogenase family.</text>
</comment>
<dbReference type="FunFam" id="1.20.140.10:FF:000004">
    <property type="entry name" value="Acyl-CoA dehydrogenase FadE25"/>
    <property type="match status" value="1"/>
</dbReference>
<accession>K6C725</accession>
<dbReference type="Gene3D" id="2.40.110.10">
    <property type="entry name" value="Butyryl-CoA Dehydrogenase, subunit A, domain 2"/>
    <property type="match status" value="1"/>
</dbReference>
<protein>
    <submittedName>
        <fullName evidence="10">Acyl-CoA dehydrogenase</fullName>
    </submittedName>
</protein>
<dbReference type="InterPro" id="IPR009075">
    <property type="entry name" value="AcylCo_DH/oxidase_C"/>
</dbReference>
<dbReference type="InterPro" id="IPR006089">
    <property type="entry name" value="Acyl-CoA_DH_CS"/>
</dbReference>
<comment type="caution">
    <text evidence="10">The sequence shown here is derived from an EMBL/GenBank/DDBJ whole genome shotgun (WGS) entry which is preliminary data.</text>
</comment>
<keyword evidence="5 6" id="KW-0560">Oxidoreductase</keyword>
<dbReference type="SUPFAM" id="SSF47203">
    <property type="entry name" value="Acyl-CoA dehydrogenase C-terminal domain-like"/>
    <property type="match status" value="1"/>
</dbReference>
<dbReference type="InterPro" id="IPR006091">
    <property type="entry name" value="Acyl-CoA_Oxase/DH_mid-dom"/>
</dbReference>
<evidence type="ECO:0000256" key="4">
    <source>
        <dbReference type="ARBA" id="ARBA00022827"/>
    </source>
</evidence>
<evidence type="ECO:0000256" key="3">
    <source>
        <dbReference type="ARBA" id="ARBA00022630"/>
    </source>
</evidence>
<evidence type="ECO:0000256" key="5">
    <source>
        <dbReference type="ARBA" id="ARBA00023002"/>
    </source>
</evidence>
<dbReference type="PROSITE" id="PS00072">
    <property type="entry name" value="ACYL_COA_DH_1"/>
    <property type="match status" value="1"/>
</dbReference>
<keyword evidence="4 6" id="KW-0274">FAD</keyword>
<dbReference type="STRING" id="1117379.BABA_13667"/>
<dbReference type="InterPro" id="IPR037069">
    <property type="entry name" value="AcylCoA_DH/ox_N_sf"/>
</dbReference>
<dbReference type="Pfam" id="PF02771">
    <property type="entry name" value="Acyl-CoA_dh_N"/>
    <property type="match status" value="1"/>
</dbReference>
<dbReference type="InterPro" id="IPR046373">
    <property type="entry name" value="Acyl-CoA_Oxase/DH_mid-dom_sf"/>
</dbReference>